<keyword evidence="3" id="KW-1185">Reference proteome</keyword>
<dbReference type="Proteomes" id="UP001500707">
    <property type="component" value="Unassembled WGS sequence"/>
</dbReference>
<comment type="caution">
    <text evidence="2">The sequence shown here is derived from an EMBL/GenBank/DDBJ whole genome shotgun (WGS) entry which is preliminary data.</text>
</comment>
<gene>
    <name evidence="2" type="ORF">GCM10022295_90890</name>
</gene>
<proteinExistence type="predicted"/>
<protein>
    <submittedName>
        <fullName evidence="2">Uncharacterized protein</fullName>
    </submittedName>
</protein>
<evidence type="ECO:0000256" key="1">
    <source>
        <dbReference type="SAM" id="MobiDB-lite"/>
    </source>
</evidence>
<feature type="region of interest" description="Disordered" evidence="1">
    <location>
        <begin position="1"/>
        <end position="20"/>
    </location>
</feature>
<accession>A0ABP6Z1X0</accession>
<organism evidence="2 3">
    <name type="scientific">Streptomyces osmaniensis</name>
    <dbReference type="NCBI Taxonomy" id="593134"/>
    <lineage>
        <taxon>Bacteria</taxon>
        <taxon>Bacillati</taxon>
        <taxon>Actinomycetota</taxon>
        <taxon>Actinomycetes</taxon>
        <taxon>Kitasatosporales</taxon>
        <taxon>Streptomycetaceae</taxon>
        <taxon>Streptomyces</taxon>
    </lineage>
</organism>
<name>A0ABP6Z1X0_9ACTN</name>
<evidence type="ECO:0000313" key="3">
    <source>
        <dbReference type="Proteomes" id="UP001500707"/>
    </source>
</evidence>
<reference evidence="3" key="1">
    <citation type="journal article" date="2019" name="Int. J. Syst. Evol. Microbiol.">
        <title>The Global Catalogue of Microorganisms (GCM) 10K type strain sequencing project: providing services to taxonomists for standard genome sequencing and annotation.</title>
        <authorList>
            <consortium name="The Broad Institute Genomics Platform"/>
            <consortium name="The Broad Institute Genome Sequencing Center for Infectious Disease"/>
            <person name="Wu L."/>
            <person name="Ma J."/>
        </authorList>
    </citation>
    <scope>NUCLEOTIDE SEQUENCE [LARGE SCALE GENOMIC DNA]</scope>
    <source>
        <strain evidence="3">JCM 17656</strain>
    </source>
</reference>
<sequence length="143" mass="15557">MPVGEADRCEEQQKDPGDLEAYDLTGSYRAVAELAGGDHHTMARYEQAQQVRAAAESWREVRPRTRMRGVSPWRAQALAVGGVIEKPASSSKTIQAPRAAAALPPGPGLLHRAADRFFVAFHCASGVGTWQEKSCRISSLRMP</sequence>
<dbReference type="EMBL" id="BAABCE010000038">
    <property type="protein sequence ID" value="GAA3595509.1"/>
    <property type="molecule type" value="Genomic_DNA"/>
</dbReference>
<feature type="compositionally biased region" description="Basic and acidic residues" evidence="1">
    <location>
        <begin position="1"/>
        <end position="17"/>
    </location>
</feature>
<evidence type="ECO:0000313" key="2">
    <source>
        <dbReference type="EMBL" id="GAA3595509.1"/>
    </source>
</evidence>